<gene>
    <name evidence="2" type="ORF">SAMN05444002_1472</name>
</gene>
<accession>A0A1N6F8P7</accession>
<dbReference type="RefSeq" id="WP_074255541.1">
    <property type="nucleotide sequence ID" value="NZ_FSRL01000001.1"/>
</dbReference>
<dbReference type="EMBL" id="FSRL01000001">
    <property type="protein sequence ID" value="SIN91651.1"/>
    <property type="molecule type" value="Genomic_DNA"/>
</dbReference>
<feature type="chain" id="PRO_5013065661" description="Ferrochelatase" evidence="1">
    <location>
        <begin position="20"/>
        <end position="77"/>
    </location>
</feature>
<keyword evidence="1" id="KW-0732">Signal</keyword>
<dbReference type="OrthoDB" id="1344112at28211"/>
<reference evidence="3" key="1">
    <citation type="submission" date="2016-11" db="EMBL/GenBank/DDBJ databases">
        <authorList>
            <person name="Varghese N."/>
            <person name="Submissions S."/>
        </authorList>
    </citation>
    <scope>NUCLEOTIDE SEQUENCE [LARGE SCALE GENOMIC DNA]</scope>
    <source>
        <strain evidence="3">DSM 29440</strain>
    </source>
</reference>
<feature type="signal peptide" evidence="1">
    <location>
        <begin position="1"/>
        <end position="19"/>
    </location>
</feature>
<dbReference type="AlphaFoldDB" id="A0A1N6F8P7"/>
<name>A0A1N6F8P7_9RHOB</name>
<organism evidence="2 3">
    <name type="scientific">Vannielia litorea</name>
    <dbReference type="NCBI Taxonomy" id="1217970"/>
    <lineage>
        <taxon>Bacteria</taxon>
        <taxon>Pseudomonadati</taxon>
        <taxon>Pseudomonadota</taxon>
        <taxon>Alphaproteobacteria</taxon>
        <taxon>Rhodobacterales</taxon>
        <taxon>Paracoccaceae</taxon>
        <taxon>Vannielia</taxon>
    </lineage>
</organism>
<evidence type="ECO:0000313" key="3">
    <source>
        <dbReference type="Proteomes" id="UP000184932"/>
    </source>
</evidence>
<proteinExistence type="predicted"/>
<dbReference type="Proteomes" id="UP000184932">
    <property type="component" value="Unassembled WGS sequence"/>
</dbReference>
<evidence type="ECO:0008006" key="4">
    <source>
        <dbReference type="Google" id="ProtNLM"/>
    </source>
</evidence>
<evidence type="ECO:0000313" key="2">
    <source>
        <dbReference type="EMBL" id="SIN91651.1"/>
    </source>
</evidence>
<protein>
    <recommendedName>
        <fullName evidence="4">Ferrochelatase</fullName>
    </recommendedName>
</protein>
<evidence type="ECO:0000256" key="1">
    <source>
        <dbReference type="SAM" id="SignalP"/>
    </source>
</evidence>
<keyword evidence="3" id="KW-1185">Reference proteome</keyword>
<sequence>MKHIVAGLLSATLAVPAFAGNLEEPIMEPTVTADAGTGAPEALVSRDAIAADTAAAGSHDIIVPIAALILFGVGIAN</sequence>